<dbReference type="InterPro" id="IPR029058">
    <property type="entry name" value="AB_hydrolase_fold"/>
</dbReference>
<dbReference type="RefSeq" id="WP_141785400.1">
    <property type="nucleotide sequence ID" value="NZ_BAAAIK010000010.1"/>
</dbReference>
<sequence>MSRLADSARHAARATGPKVAATAAVGGVGVAVTSALASLGAATYFARRVVTPEHEKKDDTWVLAVEGDMVTLRAAPHTLSPGRYGLWLEGGQGHARLGEVLSQDLSPRRAIDRTVTREVHGIDSGVLEPGPARWNSYYYAGDPGSALGLDFDEVMVTSDIGELPAWRVPPATATGRWVILVHGRSARQEETLRALPLLHRLGYTALVPKYRNDLGAPPSSDGRYNLGMSEWRDVEAAIRYAVGHGARDIVLFGWSMGGAVVLQTLNRSELSGWVDDVVLDCPVIDWGDVLSHQADLNRLPRSMALLASGLMGRRWARPLVGVSEPIDLTVANWVTRADELVHPMLILHSRTDAMVPYGPSERLAARRPDLVTLHLWDGPLHCREWNTDTALWEQQVGDFLTRDRA</sequence>
<name>A0A542YTG8_9MICO</name>
<comment type="caution">
    <text evidence="3">The sequence shown here is derived from an EMBL/GenBank/DDBJ whole genome shotgun (WGS) entry which is preliminary data.</text>
</comment>
<dbReference type="SUPFAM" id="SSF53474">
    <property type="entry name" value="alpha/beta-Hydrolases"/>
    <property type="match status" value="1"/>
</dbReference>
<feature type="transmembrane region" description="Helical" evidence="1">
    <location>
        <begin position="21"/>
        <end position="46"/>
    </location>
</feature>
<gene>
    <name evidence="3" type="ORF">FB467_2538</name>
</gene>
<evidence type="ECO:0000313" key="4">
    <source>
        <dbReference type="Proteomes" id="UP000319516"/>
    </source>
</evidence>
<keyword evidence="4" id="KW-1185">Reference proteome</keyword>
<evidence type="ECO:0000313" key="3">
    <source>
        <dbReference type="EMBL" id="TQL51392.1"/>
    </source>
</evidence>
<protein>
    <recommendedName>
        <fullName evidence="2">AB hydrolase-1 domain-containing protein</fullName>
    </recommendedName>
</protein>
<accession>A0A542YTG8</accession>
<dbReference type="EMBL" id="VFOP01000001">
    <property type="protein sequence ID" value="TQL51392.1"/>
    <property type="molecule type" value="Genomic_DNA"/>
</dbReference>
<dbReference type="GO" id="GO:0003824">
    <property type="term" value="F:catalytic activity"/>
    <property type="evidence" value="ECO:0007669"/>
    <property type="project" value="UniProtKB-ARBA"/>
</dbReference>
<feature type="domain" description="AB hydrolase-1" evidence="2">
    <location>
        <begin position="178"/>
        <end position="369"/>
    </location>
</feature>
<dbReference type="Gene3D" id="3.40.50.1820">
    <property type="entry name" value="alpha/beta hydrolase"/>
    <property type="match status" value="1"/>
</dbReference>
<reference evidence="3 4" key="1">
    <citation type="submission" date="2019-06" db="EMBL/GenBank/DDBJ databases">
        <title>Sequencing the genomes of 1000 actinobacteria strains.</title>
        <authorList>
            <person name="Klenk H.-P."/>
        </authorList>
    </citation>
    <scope>NUCLEOTIDE SEQUENCE [LARGE SCALE GENOMIC DNA]</scope>
    <source>
        <strain evidence="3 4">DSM 12335</strain>
    </source>
</reference>
<dbReference type="AlphaFoldDB" id="A0A542YTG8"/>
<evidence type="ECO:0000259" key="2">
    <source>
        <dbReference type="Pfam" id="PF12697"/>
    </source>
</evidence>
<dbReference type="OrthoDB" id="8111537at2"/>
<dbReference type="Pfam" id="PF12697">
    <property type="entry name" value="Abhydrolase_6"/>
    <property type="match status" value="1"/>
</dbReference>
<organism evidence="3 4">
    <name type="scientific">Ornithinicoccus hortensis</name>
    <dbReference type="NCBI Taxonomy" id="82346"/>
    <lineage>
        <taxon>Bacteria</taxon>
        <taxon>Bacillati</taxon>
        <taxon>Actinomycetota</taxon>
        <taxon>Actinomycetes</taxon>
        <taxon>Micrococcales</taxon>
        <taxon>Intrasporangiaceae</taxon>
        <taxon>Ornithinicoccus</taxon>
    </lineage>
</organism>
<keyword evidence="1" id="KW-0812">Transmembrane</keyword>
<evidence type="ECO:0000256" key="1">
    <source>
        <dbReference type="SAM" id="Phobius"/>
    </source>
</evidence>
<dbReference type="Proteomes" id="UP000319516">
    <property type="component" value="Unassembled WGS sequence"/>
</dbReference>
<keyword evidence="1" id="KW-1133">Transmembrane helix</keyword>
<keyword evidence="1" id="KW-0472">Membrane</keyword>
<dbReference type="InterPro" id="IPR000073">
    <property type="entry name" value="AB_hydrolase_1"/>
</dbReference>
<proteinExistence type="predicted"/>